<evidence type="ECO:0000313" key="2">
    <source>
        <dbReference type="EMBL" id="GJT69076.1"/>
    </source>
</evidence>
<feature type="compositionally biased region" description="Basic and acidic residues" evidence="1">
    <location>
        <begin position="107"/>
        <end position="116"/>
    </location>
</feature>
<feature type="region of interest" description="Disordered" evidence="1">
    <location>
        <begin position="103"/>
        <end position="125"/>
    </location>
</feature>
<protein>
    <submittedName>
        <fullName evidence="2">Uncharacterized protein</fullName>
    </submittedName>
</protein>
<dbReference type="Proteomes" id="UP001151760">
    <property type="component" value="Unassembled WGS sequence"/>
</dbReference>
<sequence length="267" mass="30137">MQNSAISKLREHIATLKGKNVFDNNEPVNNACVIAPGMFKLDIEPLSSKLKNHREAHEDYFKKTMEHTDTLHGIELLVYVSETCTSSHVKRKELVYVTPMNKTRKVKSQEPKESTRKTQTQATLQTKQTTNKTLLSSIGVIPSTSACGSQSKNNTRKNRITPAASSNKKHKTVEVHRRKVMSSSNQRNHVSMCNANYKHVVKDANSKFIYSTCNGFLFSVNHDKCVVAYINDVNKRVKSKSGKSKKMEWKPTSITFTSVGHRWLPTG</sequence>
<keyword evidence="3" id="KW-1185">Reference proteome</keyword>
<proteinExistence type="predicted"/>
<reference evidence="2" key="1">
    <citation type="journal article" date="2022" name="Int. J. Mol. Sci.">
        <title>Draft Genome of Tanacetum Coccineum: Genomic Comparison of Closely Related Tanacetum-Family Plants.</title>
        <authorList>
            <person name="Yamashiro T."/>
            <person name="Shiraishi A."/>
            <person name="Nakayama K."/>
            <person name="Satake H."/>
        </authorList>
    </citation>
    <scope>NUCLEOTIDE SEQUENCE</scope>
</reference>
<evidence type="ECO:0000256" key="1">
    <source>
        <dbReference type="SAM" id="MobiDB-lite"/>
    </source>
</evidence>
<dbReference type="EMBL" id="BQNB010017955">
    <property type="protein sequence ID" value="GJT69076.1"/>
    <property type="molecule type" value="Genomic_DNA"/>
</dbReference>
<feature type="region of interest" description="Disordered" evidence="1">
    <location>
        <begin position="146"/>
        <end position="172"/>
    </location>
</feature>
<reference evidence="2" key="2">
    <citation type="submission" date="2022-01" db="EMBL/GenBank/DDBJ databases">
        <authorList>
            <person name="Yamashiro T."/>
            <person name="Shiraishi A."/>
            <person name="Satake H."/>
            <person name="Nakayama K."/>
        </authorList>
    </citation>
    <scope>NUCLEOTIDE SEQUENCE</scope>
</reference>
<name>A0ABQ5G0D0_9ASTR</name>
<gene>
    <name evidence="2" type="ORF">Tco_1028362</name>
</gene>
<accession>A0ABQ5G0D0</accession>
<organism evidence="2 3">
    <name type="scientific">Tanacetum coccineum</name>
    <dbReference type="NCBI Taxonomy" id="301880"/>
    <lineage>
        <taxon>Eukaryota</taxon>
        <taxon>Viridiplantae</taxon>
        <taxon>Streptophyta</taxon>
        <taxon>Embryophyta</taxon>
        <taxon>Tracheophyta</taxon>
        <taxon>Spermatophyta</taxon>
        <taxon>Magnoliopsida</taxon>
        <taxon>eudicotyledons</taxon>
        <taxon>Gunneridae</taxon>
        <taxon>Pentapetalae</taxon>
        <taxon>asterids</taxon>
        <taxon>campanulids</taxon>
        <taxon>Asterales</taxon>
        <taxon>Asteraceae</taxon>
        <taxon>Asteroideae</taxon>
        <taxon>Anthemideae</taxon>
        <taxon>Anthemidinae</taxon>
        <taxon>Tanacetum</taxon>
    </lineage>
</organism>
<comment type="caution">
    <text evidence="2">The sequence shown here is derived from an EMBL/GenBank/DDBJ whole genome shotgun (WGS) entry which is preliminary data.</text>
</comment>
<evidence type="ECO:0000313" key="3">
    <source>
        <dbReference type="Proteomes" id="UP001151760"/>
    </source>
</evidence>